<evidence type="ECO:0000256" key="10">
    <source>
        <dbReference type="ARBA" id="ARBA00023077"/>
    </source>
</evidence>
<keyword evidence="11 14" id="KW-0472">Membrane</keyword>
<dbReference type="CDD" id="cd01347">
    <property type="entry name" value="ligand_gated_channel"/>
    <property type="match status" value="1"/>
</dbReference>
<evidence type="ECO:0000256" key="14">
    <source>
        <dbReference type="PROSITE-ProRule" id="PRU01360"/>
    </source>
</evidence>
<gene>
    <name evidence="19" type="ORF">CJP74_06790</name>
</gene>
<evidence type="ECO:0000256" key="2">
    <source>
        <dbReference type="ARBA" id="ARBA00009810"/>
    </source>
</evidence>
<keyword evidence="8" id="KW-0408">Iron</keyword>
<evidence type="ECO:0000256" key="11">
    <source>
        <dbReference type="ARBA" id="ARBA00023136"/>
    </source>
</evidence>
<dbReference type="Pfam" id="PF00593">
    <property type="entry name" value="TonB_dep_Rec_b-barrel"/>
    <property type="match status" value="1"/>
</dbReference>
<keyword evidence="9" id="KW-0406">Ion transport</keyword>
<accession>A0A3A1Y315</accession>
<dbReference type="SUPFAM" id="SSF56935">
    <property type="entry name" value="Porins"/>
    <property type="match status" value="1"/>
</dbReference>
<keyword evidence="20" id="KW-1185">Reference proteome</keyword>
<evidence type="ECO:0000256" key="3">
    <source>
        <dbReference type="ARBA" id="ARBA00022448"/>
    </source>
</evidence>
<sequence length="670" mass="73954">MKKILKLTALSISIATAANFAYADTTTNITLDKITVSGSASKTGSLKFYSPTSSTTLQTSDAQNIGANQLDASLRYTPGVQAQLYGGDLDDTLWFKVRGFDASIFVDGAPVYNSGYTWYSPVLFGYETAEVAKGANSVLFGASEAGGAVNLVTKRPQLQEKGLLQFNVGNRGQRGLALDYNGNYNNTLLYRIVASYDHQKGETYRTWAEQYYFAPSVTWLIDDKSSLTVLASVQKSTGVPTTNFYPFVGTVDTSSYEVSRRTNLGNPDADFFQRKAESFAIEYKRELGLGWDISAKYSYLQSKRDQLASYYSWLDSGTNYYRGYLYNDTTQRNHNVDVHVTNVAKVGGGTNTLALGAQYNYVKVTGVYGFGTYSGTYDLLAPTYTSAPTGYANQNPYLVNQHQSSLYLQDTYDWNNFIFDLGLRYDKVSSQSYTLGANGAYETNRTTYSAGVMYNFDFGVSPFIHYSTSFKPVAGSDGQTAYKPITATQLEYGIKYVPEAIDARFTLTLFNIQEDNSLVQTATIAQQLAKNTSKGVELSADINLTKNFNALLSYTYMDAKTRNGTALVRTPLTAFNQATARFTYSLDSIPLTLGAGARYFGESSDELGNPGKTIPSYVVADLLAKYSFTRNIDLLVTVTNVTNKTYVTGCYYSCYYGEGRKVNATLSYNW</sequence>
<dbReference type="GO" id="GO:0015891">
    <property type="term" value="P:siderophore transport"/>
    <property type="evidence" value="ECO:0007669"/>
    <property type="project" value="InterPro"/>
</dbReference>
<evidence type="ECO:0000313" key="19">
    <source>
        <dbReference type="EMBL" id="RIY31626.1"/>
    </source>
</evidence>
<name>A0A3A1Y315_9GAMM</name>
<protein>
    <recommendedName>
        <fullName evidence="21">TonB-dependent siderophore receptor</fullName>
    </recommendedName>
</protein>
<dbReference type="PANTHER" id="PTHR32552">
    <property type="entry name" value="FERRICHROME IRON RECEPTOR-RELATED"/>
    <property type="match status" value="1"/>
</dbReference>
<evidence type="ECO:0000256" key="4">
    <source>
        <dbReference type="ARBA" id="ARBA00022452"/>
    </source>
</evidence>
<evidence type="ECO:0000256" key="9">
    <source>
        <dbReference type="ARBA" id="ARBA00023065"/>
    </source>
</evidence>
<dbReference type="EMBL" id="NRJH01000058">
    <property type="protein sequence ID" value="RIY31626.1"/>
    <property type="molecule type" value="Genomic_DNA"/>
</dbReference>
<feature type="chain" id="PRO_5017345741" description="TonB-dependent siderophore receptor" evidence="16">
    <location>
        <begin position="24"/>
        <end position="670"/>
    </location>
</feature>
<dbReference type="InterPro" id="IPR000531">
    <property type="entry name" value="Beta-barrel_TonB"/>
</dbReference>
<dbReference type="PROSITE" id="PS52016">
    <property type="entry name" value="TONB_DEPENDENT_REC_3"/>
    <property type="match status" value="1"/>
</dbReference>
<keyword evidence="7 16" id="KW-0732">Signal</keyword>
<dbReference type="InterPro" id="IPR036942">
    <property type="entry name" value="Beta-barrel_TonB_sf"/>
</dbReference>
<keyword evidence="4 14" id="KW-1134">Transmembrane beta strand</keyword>
<dbReference type="OrthoDB" id="127311at2"/>
<dbReference type="InterPro" id="IPR012910">
    <property type="entry name" value="Plug_dom"/>
</dbReference>
<feature type="domain" description="TonB-dependent receptor-like beta-barrel" evidence="17">
    <location>
        <begin position="242"/>
        <end position="641"/>
    </location>
</feature>
<organism evidence="19 20">
    <name type="scientific">Psittacicella melopsittaci</name>
    <dbReference type="NCBI Taxonomy" id="2028576"/>
    <lineage>
        <taxon>Bacteria</taxon>
        <taxon>Pseudomonadati</taxon>
        <taxon>Pseudomonadota</taxon>
        <taxon>Gammaproteobacteria</taxon>
        <taxon>Pasteurellales</taxon>
        <taxon>Psittacicellaceae</taxon>
        <taxon>Psittacicella</taxon>
    </lineage>
</organism>
<dbReference type="GO" id="GO:0015344">
    <property type="term" value="F:siderophore uptake transmembrane transporter activity"/>
    <property type="evidence" value="ECO:0007669"/>
    <property type="project" value="TreeGrafter"/>
</dbReference>
<dbReference type="GO" id="GO:0009279">
    <property type="term" value="C:cell outer membrane"/>
    <property type="evidence" value="ECO:0007669"/>
    <property type="project" value="UniProtKB-SubCell"/>
</dbReference>
<comment type="similarity">
    <text evidence="2 14 15">Belongs to the TonB-dependent receptor family.</text>
</comment>
<keyword evidence="12" id="KW-0675">Receptor</keyword>
<evidence type="ECO:0000259" key="17">
    <source>
        <dbReference type="Pfam" id="PF00593"/>
    </source>
</evidence>
<dbReference type="RefSeq" id="WP_119497590.1">
    <property type="nucleotide sequence ID" value="NZ_NRJH01000058.1"/>
</dbReference>
<evidence type="ECO:0000256" key="8">
    <source>
        <dbReference type="ARBA" id="ARBA00023004"/>
    </source>
</evidence>
<dbReference type="Gene3D" id="2.170.130.10">
    <property type="entry name" value="TonB-dependent receptor, plug domain"/>
    <property type="match status" value="1"/>
</dbReference>
<keyword evidence="13 14" id="KW-0998">Cell outer membrane</keyword>
<evidence type="ECO:0000256" key="1">
    <source>
        <dbReference type="ARBA" id="ARBA00004571"/>
    </source>
</evidence>
<evidence type="ECO:0000256" key="15">
    <source>
        <dbReference type="RuleBase" id="RU003357"/>
    </source>
</evidence>
<dbReference type="InterPro" id="IPR039426">
    <property type="entry name" value="TonB-dep_rcpt-like"/>
</dbReference>
<keyword evidence="6 14" id="KW-0812">Transmembrane</keyword>
<keyword evidence="10 15" id="KW-0798">TonB box</keyword>
<dbReference type="InterPro" id="IPR010105">
    <property type="entry name" value="TonB_sidphr_rcpt"/>
</dbReference>
<comment type="caution">
    <text evidence="19">The sequence shown here is derived from an EMBL/GenBank/DDBJ whole genome shotgun (WGS) entry which is preliminary data.</text>
</comment>
<dbReference type="Pfam" id="PF07715">
    <property type="entry name" value="Plug"/>
    <property type="match status" value="1"/>
</dbReference>
<evidence type="ECO:0000259" key="18">
    <source>
        <dbReference type="Pfam" id="PF07715"/>
    </source>
</evidence>
<keyword evidence="3 14" id="KW-0813">Transport</keyword>
<keyword evidence="5" id="KW-0410">Iron transport</keyword>
<reference evidence="19 20" key="1">
    <citation type="submission" date="2017-08" db="EMBL/GenBank/DDBJ databases">
        <title>Reclassification of Bisgaard taxon 37 and 44.</title>
        <authorList>
            <person name="Christensen H."/>
        </authorList>
    </citation>
    <scope>NUCLEOTIDE SEQUENCE [LARGE SCALE GENOMIC DNA]</scope>
    <source>
        <strain evidence="19 20">B96_4</strain>
    </source>
</reference>
<evidence type="ECO:0000256" key="13">
    <source>
        <dbReference type="ARBA" id="ARBA00023237"/>
    </source>
</evidence>
<evidence type="ECO:0000313" key="20">
    <source>
        <dbReference type="Proteomes" id="UP000266258"/>
    </source>
</evidence>
<evidence type="ECO:0000256" key="16">
    <source>
        <dbReference type="SAM" id="SignalP"/>
    </source>
</evidence>
<dbReference type="Proteomes" id="UP000266258">
    <property type="component" value="Unassembled WGS sequence"/>
</dbReference>
<evidence type="ECO:0000256" key="7">
    <source>
        <dbReference type="ARBA" id="ARBA00022729"/>
    </source>
</evidence>
<dbReference type="InterPro" id="IPR037066">
    <property type="entry name" value="Plug_dom_sf"/>
</dbReference>
<evidence type="ECO:0008006" key="21">
    <source>
        <dbReference type="Google" id="ProtNLM"/>
    </source>
</evidence>
<evidence type="ECO:0000256" key="5">
    <source>
        <dbReference type="ARBA" id="ARBA00022496"/>
    </source>
</evidence>
<dbReference type="NCBIfam" id="TIGR01783">
    <property type="entry name" value="TonB-siderophor"/>
    <property type="match status" value="1"/>
</dbReference>
<dbReference type="Gene3D" id="2.40.170.20">
    <property type="entry name" value="TonB-dependent receptor, beta-barrel domain"/>
    <property type="match status" value="1"/>
</dbReference>
<dbReference type="AlphaFoldDB" id="A0A3A1Y315"/>
<proteinExistence type="inferred from homology"/>
<dbReference type="PANTHER" id="PTHR32552:SF68">
    <property type="entry name" value="FERRICHROME OUTER MEMBRANE TRANSPORTER_PHAGE RECEPTOR"/>
    <property type="match status" value="1"/>
</dbReference>
<comment type="subcellular location">
    <subcellularLocation>
        <location evidence="1 14">Cell outer membrane</location>
        <topology evidence="1 14">Multi-pass membrane protein</topology>
    </subcellularLocation>
</comment>
<evidence type="ECO:0000256" key="6">
    <source>
        <dbReference type="ARBA" id="ARBA00022692"/>
    </source>
</evidence>
<feature type="signal peptide" evidence="16">
    <location>
        <begin position="1"/>
        <end position="23"/>
    </location>
</feature>
<evidence type="ECO:0000256" key="12">
    <source>
        <dbReference type="ARBA" id="ARBA00023170"/>
    </source>
</evidence>
<feature type="domain" description="TonB-dependent receptor plug" evidence="18">
    <location>
        <begin position="50"/>
        <end position="148"/>
    </location>
</feature>
<dbReference type="GO" id="GO:0038023">
    <property type="term" value="F:signaling receptor activity"/>
    <property type="evidence" value="ECO:0007669"/>
    <property type="project" value="InterPro"/>
</dbReference>